<feature type="compositionally biased region" description="Low complexity" evidence="1">
    <location>
        <begin position="67"/>
        <end position="77"/>
    </location>
</feature>
<protein>
    <submittedName>
        <fullName evidence="3">Uncharacterized protein</fullName>
    </submittedName>
</protein>
<dbReference type="RefSeq" id="WP_016918346.1">
    <property type="nucleotide sequence ID" value="NZ_CP044331.1"/>
</dbReference>
<dbReference type="Proteomes" id="UP000422569">
    <property type="component" value="Chromosome"/>
</dbReference>
<dbReference type="NCBIfam" id="NF047450">
    <property type="entry name" value="post-PEP-CTERM_1"/>
    <property type="match status" value="1"/>
</dbReference>
<evidence type="ECO:0000256" key="2">
    <source>
        <dbReference type="SAM" id="SignalP"/>
    </source>
</evidence>
<evidence type="ECO:0000256" key="1">
    <source>
        <dbReference type="SAM" id="MobiDB-lite"/>
    </source>
</evidence>
<reference evidence="3 4" key="1">
    <citation type="submission" date="2019-09" db="EMBL/GenBank/DDBJ databases">
        <title>Isolation and complete genome sequencing of Methylocystis species.</title>
        <authorList>
            <person name="Rumah B.L."/>
            <person name="Stead C.E."/>
            <person name="Stevens B.C."/>
            <person name="Minton N.P."/>
            <person name="Grosse-Honebrink A."/>
            <person name="Zhang Y."/>
        </authorList>
    </citation>
    <scope>NUCLEOTIDE SEQUENCE [LARGE SCALE GENOMIC DNA]</scope>
    <source>
        <strain evidence="3 4">BRCS2</strain>
    </source>
</reference>
<evidence type="ECO:0000313" key="4">
    <source>
        <dbReference type="Proteomes" id="UP000422569"/>
    </source>
</evidence>
<accession>A0A6B8M178</accession>
<dbReference type="KEGG" id="mpar:F7D14_00310"/>
<organism evidence="3 4">
    <name type="scientific">Methylocystis parvus</name>
    <dbReference type="NCBI Taxonomy" id="134"/>
    <lineage>
        <taxon>Bacteria</taxon>
        <taxon>Pseudomonadati</taxon>
        <taxon>Pseudomonadota</taxon>
        <taxon>Alphaproteobacteria</taxon>
        <taxon>Hyphomicrobiales</taxon>
        <taxon>Methylocystaceae</taxon>
        <taxon>Methylocystis</taxon>
    </lineage>
</organism>
<sequence>MGYLLPTILAAIVGFGATASAGEKAMGEKIIMAEGLTVHIDPKTGKIAPPPPGDAQPPLSPSEKESTSTSSEGLTEKPSPQGGYGVDLKGRFQNR</sequence>
<dbReference type="AlphaFoldDB" id="A0A6B8M178"/>
<name>A0A6B8M178_9HYPH</name>
<feature type="chain" id="PRO_5025695420" evidence="2">
    <location>
        <begin position="22"/>
        <end position="95"/>
    </location>
</feature>
<dbReference type="EMBL" id="CP044331">
    <property type="protein sequence ID" value="QGM96088.1"/>
    <property type="molecule type" value="Genomic_DNA"/>
</dbReference>
<keyword evidence="2" id="KW-0732">Signal</keyword>
<feature type="region of interest" description="Disordered" evidence="1">
    <location>
        <begin position="40"/>
        <end position="95"/>
    </location>
</feature>
<proteinExistence type="predicted"/>
<feature type="signal peptide" evidence="2">
    <location>
        <begin position="1"/>
        <end position="21"/>
    </location>
</feature>
<keyword evidence="4" id="KW-1185">Reference proteome</keyword>
<gene>
    <name evidence="3" type="ORF">F7D14_00310</name>
</gene>
<feature type="compositionally biased region" description="Pro residues" evidence="1">
    <location>
        <begin position="48"/>
        <end position="60"/>
    </location>
</feature>
<evidence type="ECO:0000313" key="3">
    <source>
        <dbReference type="EMBL" id="QGM96088.1"/>
    </source>
</evidence>